<dbReference type="OrthoDB" id="9793905at2"/>
<evidence type="ECO:0000256" key="4">
    <source>
        <dbReference type="ARBA" id="ARBA00022729"/>
    </source>
</evidence>
<dbReference type="InterPro" id="IPR000566">
    <property type="entry name" value="Lipocln_cytosolic_FA-bd_dom"/>
</dbReference>
<dbReference type="InterPro" id="IPR022271">
    <property type="entry name" value="Lipocalin_ApoD"/>
</dbReference>
<dbReference type="PRINTS" id="PR01171">
    <property type="entry name" value="BCTLIPOCALIN"/>
</dbReference>
<evidence type="ECO:0000256" key="2">
    <source>
        <dbReference type="ARBA" id="ARBA00006889"/>
    </source>
</evidence>
<dbReference type="CDD" id="cd19438">
    <property type="entry name" value="lipocalin_Blc-like"/>
    <property type="match status" value="1"/>
</dbReference>
<dbReference type="GO" id="GO:0009279">
    <property type="term" value="C:cell outer membrane"/>
    <property type="evidence" value="ECO:0007669"/>
    <property type="project" value="UniProtKB-SubCell"/>
</dbReference>
<evidence type="ECO:0000256" key="6">
    <source>
        <dbReference type="ARBA" id="ARBA00023136"/>
    </source>
</evidence>
<evidence type="ECO:0000313" key="15">
    <source>
        <dbReference type="Proteomes" id="UP000032303"/>
    </source>
</evidence>
<keyword evidence="15" id="KW-1185">Reference proteome</keyword>
<dbReference type="Proteomes" id="UP000032303">
    <property type="component" value="Chromosome 2"/>
</dbReference>
<keyword evidence="7" id="KW-0564">Palmitate</keyword>
<proteinExistence type="inferred from homology"/>
<dbReference type="Pfam" id="PF08212">
    <property type="entry name" value="Lipocalin_2"/>
    <property type="match status" value="1"/>
</dbReference>
<keyword evidence="5 12" id="KW-0446">Lipid-binding</keyword>
<dbReference type="InterPro" id="IPR002446">
    <property type="entry name" value="Lipocalin_bac"/>
</dbReference>
<evidence type="ECO:0000256" key="1">
    <source>
        <dbReference type="ARBA" id="ARBA00004459"/>
    </source>
</evidence>
<evidence type="ECO:0000256" key="7">
    <source>
        <dbReference type="ARBA" id="ARBA00023139"/>
    </source>
</evidence>
<dbReference type="PROSITE" id="PS51257">
    <property type="entry name" value="PROKAR_LIPOPROTEIN"/>
    <property type="match status" value="1"/>
</dbReference>
<dbReference type="PATRIC" id="fig|658445.3.peg.4716"/>
<evidence type="ECO:0000256" key="11">
    <source>
        <dbReference type="ARBA" id="ARBA00071217"/>
    </source>
</evidence>
<evidence type="ECO:0000313" key="14">
    <source>
        <dbReference type="EMBL" id="AJR09342.1"/>
    </source>
</evidence>
<evidence type="ECO:0000256" key="12">
    <source>
        <dbReference type="PIRNR" id="PIRNR036893"/>
    </source>
</evidence>
<dbReference type="InterPro" id="IPR012674">
    <property type="entry name" value="Calycin"/>
</dbReference>
<evidence type="ECO:0000256" key="9">
    <source>
        <dbReference type="ARBA" id="ARBA00023288"/>
    </source>
</evidence>
<dbReference type="FunFam" id="2.40.128.20:FF:000002">
    <property type="entry name" value="Outer membrane lipoprotein Blc"/>
    <property type="match status" value="1"/>
</dbReference>
<comment type="subunit">
    <text evidence="3 12">Homodimer.</text>
</comment>
<evidence type="ECO:0000259" key="13">
    <source>
        <dbReference type="Pfam" id="PF08212"/>
    </source>
</evidence>
<dbReference type="HOGENOM" id="CLU_068449_3_0_6"/>
<keyword evidence="4" id="KW-0732">Signal</keyword>
<accession>A0A0C5WSJ1</accession>
<gene>
    <name evidence="14" type="ORF">H744_2c2686</name>
</gene>
<evidence type="ECO:0000256" key="8">
    <source>
        <dbReference type="ARBA" id="ARBA00023237"/>
    </source>
</evidence>
<dbReference type="Gene3D" id="2.40.128.20">
    <property type="match status" value="1"/>
</dbReference>
<keyword evidence="6 12" id="KW-0472">Membrane</keyword>
<feature type="domain" description="Lipocalin/cytosolic fatty-acid binding" evidence="13">
    <location>
        <begin position="38"/>
        <end position="178"/>
    </location>
</feature>
<name>A0A0C5WSJ1_9GAMM</name>
<dbReference type="PANTHER" id="PTHR10612">
    <property type="entry name" value="APOLIPOPROTEIN D"/>
    <property type="match status" value="1"/>
</dbReference>
<dbReference type="PANTHER" id="PTHR10612:SF34">
    <property type="entry name" value="APOLIPOPROTEIN D"/>
    <property type="match status" value="1"/>
</dbReference>
<dbReference type="GO" id="GO:0008289">
    <property type="term" value="F:lipid binding"/>
    <property type="evidence" value="ECO:0007669"/>
    <property type="project" value="UniProtKB-UniRule"/>
</dbReference>
<comment type="subcellular location">
    <subcellularLocation>
        <location evidence="1">Cell outer membrane</location>
        <topology evidence="1">Lipid-anchor</topology>
    </subcellularLocation>
</comment>
<evidence type="ECO:0000256" key="5">
    <source>
        <dbReference type="ARBA" id="ARBA00023121"/>
    </source>
</evidence>
<keyword evidence="8 12" id="KW-0998">Cell outer membrane</keyword>
<sequence length="182" mass="20563">MVSILARCNLSRLTLAGLWVLLSGCTGMPPSIEPVSPFDVQRYLGTWYEIARLDHSFERGLSNVSAVYSRNDDGSITVLNRGFDTEEQQWQQADGRAVFVDDDSQGHLKVSFFGPFYSSYVVFFLEPDYSVALVSGYSTDYLWLLAREPVLDQTQVSRYVAIADKAGFDTDKLIYPRQSRHP</sequence>
<dbReference type="SUPFAM" id="SSF50814">
    <property type="entry name" value="Lipocalins"/>
    <property type="match status" value="1"/>
</dbReference>
<dbReference type="AlphaFoldDB" id="A0A0C5WSJ1"/>
<dbReference type="STRING" id="658445.H744_2c2686"/>
<protein>
    <recommendedName>
        <fullName evidence="11 12">Outer membrane lipoprotein Blc</fullName>
    </recommendedName>
</protein>
<reference evidence="14 15" key="1">
    <citation type="submission" date="2013-05" db="EMBL/GenBank/DDBJ databases">
        <title>Complete genome sequence of the lipase-producing bacterium Photobacterium gaetbulicola Gung47.</title>
        <authorList>
            <person name="Kim Y.-O."/>
        </authorList>
    </citation>
    <scope>NUCLEOTIDE SEQUENCE [LARGE SCALE GENOMIC DNA]</scope>
    <source>
        <strain evidence="14 15">Gung47</strain>
    </source>
</reference>
<dbReference type="EMBL" id="CP005974">
    <property type="protein sequence ID" value="AJR09342.1"/>
    <property type="molecule type" value="Genomic_DNA"/>
</dbReference>
<evidence type="ECO:0000256" key="10">
    <source>
        <dbReference type="ARBA" id="ARBA00057024"/>
    </source>
</evidence>
<dbReference type="KEGG" id="pgb:H744_2c2686"/>
<comment type="function">
    <text evidence="10 12">Involved in the storage or transport of lipids necessary for membrane maintenance under stressful conditions. Displays a binding preference for lysophospholipids.</text>
</comment>
<keyword evidence="9 12" id="KW-0449">Lipoprotein</keyword>
<dbReference type="PIRSF" id="PIRSF036893">
    <property type="entry name" value="Lipocalin_ApoD"/>
    <property type="match status" value="1"/>
</dbReference>
<dbReference type="InterPro" id="IPR022272">
    <property type="entry name" value="Lipocalin_CS"/>
</dbReference>
<dbReference type="PROSITE" id="PS00213">
    <property type="entry name" value="LIPOCALIN"/>
    <property type="match status" value="1"/>
</dbReference>
<evidence type="ECO:0000256" key="3">
    <source>
        <dbReference type="ARBA" id="ARBA00011738"/>
    </source>
</evidence>
<comment type="similarity">
    <text evidence="2 12">Belongs to the calycin superfamily. Lipocalin family.</text>
</comment>
<dbReference type="GO" id="GO:0006950">
    <property type="term" value="P:response to stress"/>
    <property type="evidence" value="ECO:0007669"/>
    <property type="project" value="UniProtKB-ARBA"/>
</dbReference>
<dbReference type="InterPro" id="IPR047202">
    <property type="entry name" value="Lipocalin_Blc-like_dom"/>
</dbReference>
<organism evidence="14 15">
    <name type="scientific">Photobacterium gaetbulicola Gung47</name>
    <dbReference type="NCBI Taxonomy" id="658445"/>
    <lineage>
        <taxon>Bacteria</taxon>
        <taxon>Pseudomonadati</taxon>
        <taxon>Pseudomonadota</taxon>
        <taxon>Gammaproteobacteria</taxon>
        <taxon>Vibrionales</taxon>
        <taxon>Vibrionaceae</taxon>
        <taxon>Photobacterium</taxon>
    </lineage>
</organism>